<proteinExistence type="predicted"/>
<dbReference type="Proteomes" id="UP000077349">
    <property type="component" value="Unassembled WGS sequence"/>
</dbReference>
<feature type="region of interest" description="Disordered" evidence="1">
    <location>
        <begin position="74"/>
        <end position="102"/>
    </location>
</feature>
<name>A0A177G074_9PROT</name>
<organism evidence="2 3">
    <name type="scientific">Acetobacter malorum</name>
    <dbReference type="NCBI Taxonomy" id="178901"/>
    <lineage>
        <taxon>Bacteria</taxon>
        <taxon>Pseudomonadati</taxon>
        <taxon>Pseudomonadota</taxon>
        <taxon>Alphaproteobacteria</taxon>
        <taxon>Acetobacterales</taxon>
        <taxon>Acetobacteraceae</taxon>
        <taxon>Acetobacter</taxon>
    </lineage>
</organism>
<gene>
    <name evidence="2" type="ORF">Amal_04035</name>
</gene>
<evidence type="ECO:0000313" key="3">
    <source>
        <dbReference type="Proteomes" id="UP000077349"/>
    </source>
</evidence>
<dbReference type="EMBL" id="LVHD01000277">
    <property type="protein sequence ID" value="OAG72584.1"/>
    <property type="molecule type" value="Genomic_DNA"/>
</dbReference>
<evidence type="ECO:0000313" key="2">
    <source>
        <dbReference type="EMBL" id="OAG72584.1"/>
    </source>
</evidence>
<feature type="compositionally biased region" description="Basic and acidic residues" evidence="1">
    <location>
        <begin position="74"/>
        <end position="87"/>
    </location>
</feature>
<sequence>MKVFVVKEGVPRVVRGADKNFFDKFGNSQRWLAPGIKKGPVKAPACSSPRGVYLIYIVKCVGLSARQALPDHVSRDAENHAGEKDGQRTFGLRHGAGYAGAH</sequence>
<protein>
    <submittedName>
        <fullName evidence="2">Uncharacterized protein</fullName>
    </submittedName>
</protein>
<comment type="caution">
    <text evidence="2">The sequence shown here is derived from an EMBL/GenBank/DDBJ whole genome shotgun (WGS) entry which is preliminary data.</text>
</comment>
<reference evidence="2 3" key="1">
    <citation type="submission" date="2016-03" db="EMBL/GenBank/DDBJ databases">
        <title>Draft genome sequence of Acetobacter malorum CECT 7742, a strain isolated from strawberry vinegar.</title>
        <authorList>
            <person name="Sainz F."/>
            <person name="Mas A."/>
            <person name="Torija M.J."/>
        </authorList>
    </citation>
    <scope>NUCLEOTIDE SEQUENCE [LARGE SCALE GENOMIC DNA]</scope>
    <source>
        <strain evidence="2 3">CECT 7742</strain>
    </source>
</reference>
<evidence type="ECO:0000256" key="1">
    <source>
        <dbReference type="SAM" id="MobiDB-lite"/>
    </source>
</evidence>
<accession>A0A177G074</accession>
<dbReference type="AlphaFoldDB" id="A0A177G074"/>